<feature type="domain" description="Chemokine interleukin-8-like" evidence="3">
    <location>
        <begin position="29"/>
        <end position="87"/>
    </location>
</feature>
<dbReference type="SUPFAM" id="SSF54117">
    <property type="entry name" value="Interleukin 8-like chemokines"/>
    <property type="match status" value="1"/>
</dbReference>
<keyword evidence="5" id="KW-1185">Reference proteome</keyword>
<keyword evidence="1" id="KW-0202">Cytokine</keyword>
<dbReference type="GO" id="GO:0008009">
    <property type="term" value="F:chemokine activity"/>
    <property type="evidence" value="ECO:0007669"/>
    <property type="project" value="InterPro"/>
</dbReference>
<sequence length="101" mass="11291">MALSIQALLLALSLLLWVFLLTCEGAMPKCCLYTDRPVSSKLLRRAEKIEVQSSGGVCDINALIIHVKGKKFCAHLPKKEILTKILKRRSGKKRMKSRLGI</sequence>
<accession>A0A9D3M9A5</accession>
<protein>
    <recommendedName>
        <fullName evidence="3">Chemokine interleukin-8-like domain-containing protein</fullName>
    </recommendedName>
</protein>
<dbReference type="AlphaFoldDB" id="A0A9D3M9A5"/>
<feature type="signal peptide" evidence="2">
    <location>
        <begin position="1"/>
        <end position="25"/>
    </location>
</feature>
<keyword evidence="2" id="KW-0732">Signal</keyword>
<feature type="chain" id="PRO_5039203835" description="Chemokine interleukin-8-like domain-containing protein" evidence="2">
    <location>
        <begin position="26"/>
        <end position="101"/>
    </location>
</feature>
<evidence type="ECO:0000259" key="3">
    <source>
        <dbReference type="Pfam" id="PF00048"/>
    </source>
</evidence>
<dbReference type="Pfam" id="PF00048">
    <property type="entry name" value="IL8"/>
    <property type="match status" value="1"/>
</dbReference>
<dbReference type="Proteomes" id="UP001044222">
    <property type="component" value="Chromosome 10"/>
</dbReference>
<evidence type="ECO:0000256" key="2">
    <source>
        <dbReference type="SAM" id="SignalP"/>
    </source>
</evidence>
<dbReference type="EMBL" id="JAFIRN010000010">
    <property type="protein sequence ID" value="KAG5841328.1"/>
    <property type="molecule type" value="Genomic_DNA"/>
</dbReference>
<evidence type="ECO:0000313" key="5">
    <source>
        <dbReference type="Proteomes" id="UP001044222"/>
    </source>
</evidence>
<name>A0A9D3M9A5_ANGAN</name>
<dbReference type="GO" id="GO:0006955">
    <property type="term" value="P:immune response"/>
    <property type="evidence" value="ECO:0007669"/>
    <property type="project" value="InterPro"/>
</dbReference>
<dbReference type="InterPro" id="IPR001811">
    <property type="entry name" value="Chemokine_IL8-like_dom"/>
</dbReference>
<dbReference type="Gene3D" id="2.40.50.40">
    <property type="match status" value="1"/>
</dbReference>
<gene>
    <name evidence="4" type="ORF">ANANG_G00198370</name>
</gene>
<evidence type="ECO:0000256" key="1">
    <source>
        <dbReference type="ARBA" id="ARBA00022514"/>
    </source>
</evidence>
<evidence type="ECO:0000313" key="4">
    <source>
        <dbReference type="EMBL" id="KAG5841328.1"/>
    </source>
</evidence>
<dbReference type="GO" id="GO:0005615">
    <property type="term" value="C:extracellular space"/>
    <property type="evidence" value="ECO:0007669"/>
    <property type="project" value="UniProtKB-KW"/>
</dbReference>
<organism evidence="4 5">
    <name type="scientific">Anguilla anguilla</name>
    <name type="common">European freshwater eel</name>
    <name type="synonym">Muraena anguilla</name>
    <dbReference type="NCBI Taxonomy" id="7936"/>
    <lineage>
        <taxon>Eukaryota</taxon>
        <taxon>Metazoa</taxon>
        <taxon>Chordata</taxon>
        <taxon>Craniata</taxon>
        <taxon>Vertebrata</taxon>
        <taxon>Euteleostomi</taxon>
        <taxon>Actinopterygii</taxon>
        <taxon>Neopterygii</taxon>
        <taxon>Teleostei</taxon>
        <taxon>Anguilliformes</taxon>
        <taxon>Anguillidae</taxon>
        <taxon>Anguilla</taxon>
    </lineage>
</organism>
<proteinExistence type="predicted"/>
<comment type="caution">
    <text evidence="4">The sequence shown here is derived from an EMBL/GenBank/DDBJ whole genome shotgun (WGS) entry which is preliminary data.</text>
</comment>
<reference evidence="4" key="1">
    <citation type="submission" date="2021-01" db="EMBL/GenBank/DDBJ databases">
        <title>A chromosome-scale assembly of European eel, Anguilla anguilla.</title>
        <authorList>
            <person name="Henkel C."/>
            <person name="Jong-Raadsen S.A."/>
            <person name="Dufour S."/>
            <person name="Weltzien F.-A."/>
            <person name="Palstra A.P."/>
            <person name="Pelster B."/>
            <person name="Spaink H.P."/>
            <person name="Van Den Thillart G.E."/>
            <person name="Jansen H."/>
            <person name="Zahm M."/>
            <person name="Klopp C."/>
            <person name="Cedric C."/>
            <person name="Louis A."/>
            <person name="Berthelot C."/>
            <person name="Parey E."/>
            <person name="Roest Crollius H."/>
            <person name="Montfort J."/>
            <person name="Robinson-Rechavi M."/>
            <person name="Bucao C."/>
            <person name="Bouchez O."/>
            <person name="Gislard M."/>
            <person name="Lluch J."/>
            <person name="Milhes M."/>
            <person name="Lampietro C."/>
            <person name="Lopez Roques C."/>
            <person name="Donnadieu C."/>
            <person name="Braasch I."/>
            <person name="Desvignes T."/>
            <person name="Postlethwait J."/>
            <person name="Bobe J."/>
            <person name="Guiguen Y."/>
            <person name="Dirks R."/>
        </authorList>
    </citation>
    <scope>NUCLEOTIDE SEQUENCE</scope>
    <source>
        <strain evidence="4">Tag_6206</strain>
        <tissue evidence="4">Liver</tissue>
    </source>
</reference>
<dbReference type="InterPro" id="IPR036048">
    <property type="entry name" value="Interleukin_8-like_sf"/>
</dbReference>